<dbReference type="Proteomes" id="UP001153050">
    <property type="component" value="Unassembled WGS sequence"/>
</dbReference>
<evidence type="ECO:0000313" key="2">
    <source>
        <dbReference type="Proteomes" id="UP001153050"/>
    </source>
</evidence>
<accession>A0ABM9DJA6</accession>
<dbReference type="EMBL" id="CAKXZT010000032">
    <property type="protein sequence ID" value="CAH2395944.1"/>
    <property type="molecule type" value="Genomic_DNA"/>
</dbReference>
<reference evidence="1 2" key="1">
    <citation type="submission" date="2022-03" db="EMBL/GenBank/DDBJ databases">
        <authorList>
            <person name="Brunel B."/>
        </authorList>
    </citation>
    <scope>NUCLEOTIDE SEQUENCE [LARGE SCALE GENOMIC DNA]</scope>
    <source>
        <strain evidence="1">STM5069sample</strain>
    </source>
</reference>
<sequence length="74" mass="7799">MAFANLQQLEAGDAPKLPISPQVGEMSGRTEGVLSRRHLISATQAQTFEKAKNKKPASAGGSLAQISTMTIFLA</sequence>
<name>A0ABM9DJA6_9HYPH</name>
<gene>
    <name evidence="1" type="ORF">MES5069_1270027</name>
</gene>
<protein>
    <submittedName>
        <fullName evidence="1">Uncharacterized protein</fullName>
    </submittedName>
</protein>
<comment type="caution">
    <text evidence="1">The sequence shown here is derived from an EMBL/GenBank/DDBJ whole genome shotgun (WGS) entry which is preliminary data.</text>
</comment>
<organism evidence="1 2">
    <name type="scientific">Mesorhizobium escarrei</name>
    <dbReference type="NCBI Taxonomy" id="666018"/>
    <lineage>
        <taxon>Bacteria</taxon>
        <taxon>Pseudomonadati</taxon>
        <taxon>Pseudomonadota</taxon>
        <taxon>Alphaproteobacteria</taxon>
        <taxon>Hyphomicrobiales</taxon>
        <taxon>Phyllobacteriaceae</taxon>
        <taxon>Mesorhizobium</taxon>
    </lineage>
</organism>
<proteinExistence type="predicted"/>
<keyword evidence="2" id="KW-1185">Reference proteome</keyword>
<evidence type="ECO:0000313" key="1">
    <source>
        <dbReference type="EMBL" id="CAH2395944.1"/>
    </source>
</evidence>